<protein>
    <submittedName>
        <fullName evidence="1">Uncharacterized protein</fullName>
    </submittedName>
</protein>
<evidence type="ECO:0000313" key="2">
    <source>
        <dbReference type="Proteomes" id="UP001418222"/>
    </source>
</evidence>
<organism evidence="1 2">
    <name type="scientific">Platanthera zijinensis</name>
    <dbReference type="NCBI Taxonomy" id="2320716"/>
    <lineage>
        <taxon>Eukaryota</taxon>
        <taxon>Viridiplantae</taxon>
        <taxon>Streptophyta</taxon>
        <taxon>Embryophyta</taxon>
        <taxon>Tracheophyta</taxon>
        <taxon>Spermatophyta</taxon>
        <taxon>Magnoliopsida</taxon>
        <taxon>Liliopsida</taxon>
        <taxon>Asparagales</taxon>
        <taxon>Orchidaceae</taxon>
        <taxon>Orchidoideae</taxon>
        <taxon>Orchideae</taxon>
        <taxon>Orchidinae</taxon>
        <taxon>Platanthera</taxon>
    </lineage>
</organism>
<dbReference type="AlphaFoldDB" id="A0AAP0BJL4"/>
<name>A0AAP0BJL4_9ASPA</name>
<reference evidence="1 2" key="1">
    <citation type="journal article" date="2022" name="Nat. Plants">
        <title>Genomes of leafy and leafless Platanthera orchids illuminate the evolution of mycoheterotrophy.</title>
        <authorList>
            <person name="Li M.H."/>
            <person name="Liu K.W."/>
            <person name="Li Z."/>
            <person name="Lu H.C."/>
            <person name="Ye Q.L."/>
            <person name="Zhang D."/>
            <person name="Wang J.Y."/>
            <person name="Li Y.F."/>
            <person name="Zhong Z.M."/>
            <person name="Liu X."/>
            <person name="Yu X."/>
            <person name="Liu D.K."/>
            <person name="Tu X.D."/>
            <person name="Liu B."/>
            <person name="Hao Y."/>
            <person name="Liao X.Y."/>
            <person name="Jiang Y.T."/>
            <person name="Sun W.H."/>
            <person name="Chen J."/>
            <person name="Chen Y.Q."/>
            <person name="Ai Y."/>
            <person name="Zhai J.W."/>
            <person name="Wu S.S."/>
            <person name="Zhou Z."/>
            <person name="Hsiao Y.Y."/>
            <person name="Wu W.L."/>
            <person name="Chen Y.Y."/>
            <person name="Lin Y.F."/>
            <person name="Hsu J.L."/>
            <person name="Li C.Y."/>
            <person name="Wang Z.W."/>
            <person name="Zhao X."/>
            <person name="Zhong W.Y."/>
            <person name="Ma X.K."/>
            <person name="Ma L."/>
            <person name="Huang J."/>
            <person name="Chen G.Z."/>
            <person name="Huang M.Z."/>
            <person name="Huang L."/>
            <person name="Peng D.H."/>
            <person name="Luo Y.B."/>
            <person name="Zou S.Q."/>
            <person name="Chen S.P."/>
            <person name="Lan S."/>
            <person name="Tsai W.C."/>
            <person name="Van de Peer Y."/>
            <person name="Liu Z.J."/>
        </authorList>
    </citation>
    <scope>NUCLEOTIDE SEQUENCE [LARGE SCALE GENOMIC DNA]</scope>
    <source>
        <strain evidence="1">Lor287</strain>
    </source>
</reference>
<dbReference type="EMBL" id="JBBWWQ010000008">
    <property type="protein sequence ID" value="KAK8940848.1"/>
    <property type="molecule type" value="Genomic_DNA"/>
</dbReference>
<proteinExistence type="predicted"/>
<dbReference type="Proteomes" id="UP001418222">
    <property type="component" value="Unassembled WGS sequence"/>
</dbReference>
<accession>A0AAP0BJL4</accession>
<keyword evidence="2" id="KW-1185">Reference proteome</keyword>
<comment type="caution">
    <text evidence="1">The sequence shown here is derived from an EMBL/GenBank/DDBJ whole genome shotgun (WGS) entry which is preliminary data.</text>
</comment>
<sequence length="103" mass="11548">MILARVVIEQCEPPSTLWWHWEDVPPRRRVGKRGASVTHMTWFSITENSGGCRQPEEARPPTSRLGAVARLSGDQMAAERPHKPLPLGKAQLSSDPMIGIRRL</sequence>
<gene>
    <name evidence="1" type="ORF">KSP39_PZI010408</name>
</gene>
<evidence type="ECO:0000313" key="1">
    <source>
        <dbReference type="EMBL" id="KAK8940848.1"/>
    </source>
</evidence>